<keyword evidence="4" id="KW-1185">Reference proteome</keyword>
<gene>
    <name evidence="3" type="ORF">M407DRAFT_66081</name>
</gene>
<feature type="non-terminal residue" evidence="3">
    <location>
        <position position="1"/>
    </location>
</feature>
<organism evidence="3 4">
    <name type="scientific">Tulasnella calospora MUT 4182</name>
    <dbReference type="NCBI Taxonomy" id="1051891"/>
    <lineage>
        <taxon>Eukaryota</taxon>
        <taxon>Fungi</taxon>
        <taxon>Dikarya</taxon>
        <taxon>Basidiomycota</taxon>
        <taxon>Agaricomycotina</taxon>
        <taxon>Agaricomycetes</taxon>
        <taxon>Cantharellales</taxon>
        <taxon>Tulasnellaceae</taxon>
        <taxon>Tulasnella</taxon>
    </lineage>
</organism>
<feature type="region of interest" description="Disordered" evidence="1">
    <location>
        <begin position="148"/>
        <end position="199"/>
    </location>
</feature>
<protein>
    <recommendedName>
        <fullName evidence="5">Derlin</fullName>
    </recommendedName>
</protein>
<dbReference type="CDD" id="cd14279">
    <property type="entry name" value="CUE"/>
    <property type="match status" value="1"/>
</dbReference>
<evidence type="ECO:0000256" key="1">
    <source>
        <dbReference type="SAM" id="MobiDB-lite"/>
    </source>
</evidence>
<keyword evidence="2" id="KW-1133">Transmembrane helix</keyword>
<sequence length="246" mass="26691">SFLLVTLGVSMFLLFAFVLLLYGAGVNYIPPGPLTMMFAILYQHYRIIPAVYHFRISYFSISNKAFDYFLACILIITDPPGTLLASLIGIAVGQLYRSDLVNLKSYRISPSLERLCKRFLLPLLGSTRPPTRPVRALPDFVAASEVHVRDQTTARASEPGAGGSGPSGTEEGTPTGQNTTVDDMGLPVPSQQPSTQPSAVSQWVDTLTGRRGGDGVYVPAQAEITVLMAMFPGVPRETVVRALEQR</sequence>
<evidence type="ECO:0000256" key="2">
    <source>
        <dbReference type="SAM" id="Phobius"/>
    </source>
</evidence>
<feature type="compositionally biased region" description="Low complexity" evidence="1">
    <location>
        <begin position="167"/>
        <end position="176"/>
    </location>
</feature>
<proteinExistence type="predicted"/>
<dbReference type="HOGENOM" id="CLU_057574_2_0_1"/>
<name>A0A0C3MGF2_9AGAM</name>
<keyword evidence="2" id="KW-0472">Membrane</keyword>
<dbReference type="AlphaFoldDB" id="A0A0C3MGF2"/>
<feature type="compositionally biased region" description="Low complexity" evidence="1">
    <location>
        <begin position="187"/>
        <end position="199"/>
    </location>
</feature>
<dbReference type="Proteomes" id="UP000054248">
    <property type="component" value="Unassembled WGS sequence"/>
</dbReference>
<evidence type="ECO:0008006" key="5">
    <source>
        <dbReference type="Google" id="ProtNLM"/>
    </source>
</evidence>
<dbReference type="STRING" id="1051891.A0A0C3MGF2"/>
<dbReference type="OrthoDB" id="272778at2759"/>
<feature type="transmembrane region" description="Helical" evidence="2">
    <location>
        <begin position="68"/>
        <end position="96"/>
    </location>
</feature>
<evidence type="ECO:0000313" key="4">
    <source>
        <dbReference type="Proteomes" id="UP000054248"/>
    </source>
</evidence>
<keyword evidence="2" id="KW-0812">Transmembrane</keyword>
<reference evidence="4" key="2">
    <citation type="submission" date="2015-01" db="EMBL/GenBank/DDBJ databases">
        <title>Evolutionary Origins and Diversification of the Mycorrhizal Mutualists.</title>
        <authorList>
            <consortium name="DOE Joint Genome Institute"/>
            <consortium name="Mycorrhizal Genomics Consortium"/>
            <person name="Kohler A."/>
            <person name="Kuo A."/>
            <person name="Nagy L.G."/>
            <person name="Floudas D."/>
            <person name="Copeland A."/>
            <person name="Barry K.W."/>
            <person name="Cichocki N."/>
            <person name="Veneault-Fourrey C."/>
            <person name="LaButti K."/>
            <person name="Lindquist E.A."/>
            <person name="Lipzen A."/>
            <person name="Lundell T."/>
            <person name="Morin E."/>
            <person name="Murat C."/>
            <person name="Riley R."/>
            <person name="Ohm R."/>
            <person name="Sun H."/>
            <person name="Tunlid A."/>
            <person name="Henrissat B."/>
            <person name="Grigoriev I.V."/>
            <person name="Hibbett D.S."/>
            <person name="Martin F."/>
        </authorList>
    </citation>
    <scope>NUCLEOTIDE SEQUENCE [LARGE SCALE GENOMIC DNA]</scope>
    <source>
        <strain evidence="4">MUT 4182</strain>
    </source>
</reference>
<accession>A0A0C3MGF2</accession>
<evidence type="ECO:0000313" key="3">
    <source>
        <dbReference type="EMBL" id="KIO32787.1"/>
    </source>
</evidence>
<reference evidence="3 4" key="1">
    <citation type="submission" date="2014-04" db="EMBL/GenBank/DDBJ databases">
        <authorList>
            <consortium name="DOE Joint Genome Institute"/>
            <person name="Kuo A."/>
            <person name="Girlanda M."/>
            <person name="Perotto S."/>
            <person name="Kohler A."/>
            <person name="Nagy L.G."/>
            <person name="Floudas D."/>
            <person name="Copeland A."/>
            <person name="Barry K.W."/>
            <person name="Cichocki N."/>
            <person name="Veneault-Fourrey C."/>
            <person name="LaButti K."/>
            <person name="Lindquist E.A."/>
            <person name="Lipzen A."/>
            <person name="Lundell T."/>
            <person name="Morin E."/>
            <person name="Murat C."/>
            <person name="Sun H."/>
            <person name="Tunlid A."/>
            <person name="Henrissat B."/>
            <person name="Grigoriev I.V."/>
            <person name="Hibbett D.S."/>
            <person name="Martin F."/>
            <person name="Nordberg H.P."/>
            <person name="Cantor M.N."/>
            <person name="Hua S.X."/>
        </authorList>
    </citation>
    <scope>NUCLEOTIDE SEQUENCE [LARGE SCALE GENOMIC DNA]</scope>
    <source>
        <strain evidence="3 4">MUT 4182</strain>
    </source>
</reference>
<dbReference type="EMBL" id="KN822952">
    <property type="protein sequence ID" value="KIO32787.1"/>
    <property type="molecule type" value="Genomic_DNA"/>
</dbReference>